<dbReference type="AlphaFoldDB" id="A0AAV5IIW2"/>
<evidence type="ECO:0000313" key="1">
    <source>
        <dbReference type="EMBL" id="GKU99838.1"/>
    </source>
</evidence>
<reference evidence="1 2" key="1">
    <citation type="journal article" date="2021" name="Commun. Biol.">
        <title>The genome of Shorea leprosula (Dipterocarpaceae) highlights the ecological relevance of drought in aseasonal tropical rainforests.</title>
        <authorList>
            <person name="Ng K.K.S."/>
            <person name="Kobayashi M.J."/>
            <person name="Fawcett J.A."/>
            <person name="Hatakeyama M."/>
            <person name="Paape T."/>
            <person name="Ng C.H."/>
            <person name="Ang C.C."/>
            <person name="Tnah L.H."/>
            <person name="Lee C.T."/>
            <person name="Nishiyama T."/>
            <person name="Sese J."/>
            <person name="O'Brien M.J."/>
            <person name="Copetti D."/>
            <person name="Mohd Noor M.I."/>
            <person name="Ong R.C."/>
            <person name="Putra M."/>
            <person name="Sireger I.Z."/>
            <person name="Indrioko S."/>
            <person name="Kosugi Y."/>
            <person name="Izuno A."/>
            <person name="Isagi Y."/>
            <person name="Lee S.L."/>
            <person name="Shimizu K.K."/>
        </authorList>
    </citation>
    <scope>NUCLEOTIDE SEQUENCE [LARGE SCALE GENOMIC DNA]</scope>
    <source>
        <strain evidence="1">214</strain>
    </source>
</reference>
<keyword evidence="2" id="KW-1185">Reference proteome</keyword>
<dbReference type="Proteomes" id="UP001054252">
    <property type="component" value="Unassembled WGS sequence"/>
</dbReference>
<dbReference type="EMBL" id="BPVZ01000014">
    <property type="protein sequence ID" value="GKU99838.1"/>
    <property type="molecule type" value="Genomic_DNA"/>
</dbReference>
<protein>
    <submittedName>
        <fullName evidence="1">Uncharacterized protein</fullName>
    </submittedName>
</protein>
<sequence length="37" mass="4113">MRGVEGTLSPLNQTRVLGATFLKPISRGEIFKDHNDN</sequence>
<name>A0AAV5IIW2_9ROSI</name>
<gene>
    <name evidence="1" type="ORF">SLEP1_g12624</name>
</gene>
<comment type="caution">
    <text evidence="1">The sequence shown here is derived from an EMBL/GenBank/DDBJ whole genome shotgun (WGS) entry which is preliminary data.</text>
</comment>
<accession>A0AAV5IIW2</accession>
<evidence type="ECO:0000313" key="2">
    <source>
        <dbReference type="Proteomes" id="UP001054252"/>
    </source>
</evidence>
<proteinExistence type="predicted"/>
<organism evidence="1 2">
    <name type="scientific">Rubroshorea leprosula</name>
    <dbReference type="NCBI Taxonomy" id="152421"/>
    <lineage>
        <taxon>Eukaryota</taxon>
        <taxon>Viridiplantae</taxon>
        <taxon>Streptophyta</taxon>
        <taxon>Embryophyta</taxon>
        <taxon>Tracheophyta</taxon>
        <taxon>Spermatophyta</taxon>
        <taxon>Magnoliopsida</taxon>
        <taxon>eudicotyledons</taxon>
        <taxon>Gunneridae</taxon>
        <taxon>Pentapetalae</taxon>
        <taxon>rosids</taxon>
        <taxon>malvids</taxon>
        <taxon>Malvales</taxon>
        <taxon>Dipterocarpaceae</taxon>
        <taxon>Rubroshorea</taxon>
    </lineage>
</organism>